<dbReference type="InterPro" id="IPR006311">
    <property type="entry name" value="TAT_signal"/>
</dbReference>
<dbReference type="InterPro" id="IPR013022">
    <property type="entry name" value="Xyl_isomerase-like_TIM-brl"/>
</dbReference>
<sequence length="300" mass="33499">MNSKKVNTKEAMSNSRRDFMQKSAAAGISLAAMQFPFEALAMAKSGMKFGLVTYQWGKDWDLPTLIANCEKAGVLGVELRTEHAHGVETSLNAAERAEVKKRFKNSKVTCLGYGSNFEYHSPDPAVVRKNIEETKEYIKLCKDIGATGIKVKPNNLPADVPKEKTIAQIAASFNEVGKFAADYGQLVRVEVHGNLTQELPIMKAIFDQVTEPAVKICWNCNAEDLLAPGLEANFNSVKKWFGDTVHVREFNEGDYPYPELFKLFKGIKYEGWILMEARTEPADRVAALKEQLALFNQLIK</sequence>
<dbReference type="Pfam" id="PF01261">
    <property type="entry name" value="AP_endonuc_2"/>
    <property type="match status" value="1"/>
</dbReference>
<protein>
    <submittedName>
        <fullName evidence="2">Secreted protein</fullName>
    </submittedName>
</protein>
<dbReference type="AlphaFoldDB" id="A0A2W7RAW1"/>
<gene>
    <name evidence="2" type="ORF">LV84_02508</name>
</gene>
<dbReference type="Gene3D" id="3.20.20.150">
    <property type="entry name" value="Divalent-metal-dependent TIM barrel enzymes"/>
    <property type="match status" value="1"/>
</dbReference>
<accession>A0A2W7RAW1</accession>
<dbReference type="NCBIfam" id="TIGR01409">
    <property type="entry name" value="TAT_signal_seq"/>
    <property type="match status" value="1"/>
</dbReference>
<dbReference type="InterPro" id="IPR036237">
    <property type="entry name" value="Xyl_isomerase-like_sf"/>
</dbReference>
<dbReference type="InterPro" id="IPR019546">
    <property type="entry name" value="TAT_signal_bac_arc"/>
</dbReference>
<dbReference type="SUPFAM" id="SSF51658">
    <property type="entry name" value="Xylose isomerase-like"/>
    <property type="match status" value="1"/>
</dbReference>
<dbReference type="PROSITE" id="PS51318">
    <property type="entry name" value="TAT"/>
    <property type="match status" value="1"/>
</dbReference>
<proteinExistence type="predicted"/>
<evidence type="ECO:0000259" key="1">
    <source>
        <dbReference type="Pfam" id="PF01261"/>
    </source>
</evidence>
<dbReference type="EMBL" id="QKZU01000009">
    <property type="protein sequence ID" value="PZX55370.1"/>
    <property type="molecule type" value="Genomic_DNA"/>
</dbReference>
<dbReference type="RefSeq" id="WP_223271749.1">
    <property type="nucleotide sequence ID" value="NZ_MSSV01000011.1"/>
</dbReference>
<dbReference type="Proteomes" id="UP000249115">
    <property type="component" value="Unassembled WGS sequence"/>
</dbReference>
<evidence type="ECO:0000313" key="3">
    <source>
        <dbReference type="Proteomes" id="UP000249115"/>
    </source>
</evidence>
<comment type="caution">
    <text evidence="2">The sequence shown here is derived from an EMBL/GenBank/DDBJ whole genome shotgun (WGS) entry which is preliminary data.</text>
</comment>
<dbReference type="PANTHER" id="PTHR12110">
    <property type="entry name" value="HYDROXYPYRUVATE ISOMERASE"/>
    <property type="match status" value="1"/>
</dbReference>
<evidence type="ECO:0000313" key="2">
    <source>
        <dbReference type="EMBL" id="PZX55370.1"/>
    </source>
</evidence>
<organism evidence="2 3">
    <name type="scientific">Algoriphagus ratkowskyi</name>
    <dbReference type="NCBI Taxonomy" id="57028"/>
    <lineage>
        <taxon>Bacteria</taxon>
        <taxon>Pseudomonadati</taxon>
        <taxon>Bacteroidota</taxon>
        <taxon>Cytophagia</taxon>
        <taxon>Cytophagales</taxon>
        <taxon>Cyclobacteriaceae</taxon>
        <taxon>Algoriphagus</taxon>
    </lineage>
</organism>
<feature type="domain" description="Xylose isomerase-like TIM barrel" evidence="1">
    <location>
        <begin position="67"/>
        <end position="296"/>
    </location>
</feature>
<dbReference type="InterPro" id="IPR050312">
    <property type="entry name" value="IolE/XylAMocC-like"/>
</dbReference>
<name>A0A2W7RAW1_9BACT</name>
<reference evidence="2 3" key="1">
    <citation type="submission" date="2018-06" db="EMBL/GenBank/DDBJ databases">
        <title>Genomic Encyclopedia of Archaeal and Bacterial Type Strains, Phase II (KMG-II): from individual species to whole genera.</title>
        <authorList>
            <person name="Goeker M."/>
        </authorList>
    </citation>
    <scope>NUCLEOTIDE SEQUENCE [LARGE SCALE GENOMIC DNA]</scope>
    <source>
        <strain evidence="2 3">DSM 22686</strain>
    </source>
</reference>